<accession>A0A1I7MWL3</accession>
<dbReference type="InterPro" id="IPR038063">
    <property type="entry name" value="Transpep_catalytic_dom"/>
</dbReference>
<comment type="pathway">
    <text evidence="1 7">Cell wall biogenesis; peptidoglycan biosynthesis.</text>
</comment>
<dbReference type="PANTHER" id="PTHR41533:SF2">
    <property type="entry name" value="BLR7131 PROTEIN"/>
    <property type="match status" value="1"/>
</dbReference>
<dbReference type="AlphaFoldDB" id="A0A1I7MWL3"/>
<evidence type="ECO:0000259" key="9">
    <source>
        <dbReference type="PROSITE" id="PS52029"/>
    </source>
</evidence>
<sequence length="566" mass="61310">MKKVAVSLVTLILAAGLASPTLAQDVASIEPTAIVIAPARTPLARTIKDGLSQAYYSAARDSQAYAEAQKLYFLYGERYFEPIWIASGANGSIAFSPAAQKIVDLFERAGEEGLRPSDYLTPAIDLSRAGTGAPADLAALETAFSGAVMRYANHLHNGRIKPQSVSDMLDIKAKPIDEAALLERLANSDDPAPILAELEPRHPEFLALKAALANFDASASQRPTPIQAGPVLRPGGDDPRVPAIRARLELPATASNFYDDTLVTAVEGFQANLGLEVDGIIGPATIAAFNGGHATRREDILANMERWRWMPSDLGAFNVFVNIPEFSLSILRNGAEEYSTRVVVGTTKNQTPVFSDMIRHLVVNPYWNVPTSIVRGEIAPAVLRNPGYTDSHNMDLLYNGSPVSPWQVNWSQVSTSNFPFRVRQRPGAGNALGQIKFLFPNKHDVYLHDTPSKSLFSRSLRAFSHGCVRVENPMEFAGALMANEPNISRASLESMFGPSERWINPQTQIPVHLAYFTLRVDDAGNIRSFGDVYGHNEKLIAAMGLSSSLPPAIVAEAGPAVDELSP</sequence>
<dbReference type="InterPro" id="IPR036366">
    <property type="entry name" value="PGBDSf"/>
</dbReference>
<dbReference type="InterPro" id="IPR036365">
    <property type="entry name" value="PGBD-like_sf"/>
</dbReference>
<dbReference type="CDD" id="cd16913">
    <property type="entry name" value="YkuD_like"/>
    <property type="match status" value="1"/>
</dbReference>
<comment type="similarity">
    <text evidence="2">Belongs to the YkuD family.</text>
</comment>
<dbReference type="Pfam" id="PF03734">
    <property type="entry name" value="YkuD"/>
    <property type="match status" value="1"/>
</dbReference>
<evidence type="ECO:0000256" key="4">
    <source>
        <dbReference type="ARBA" id="ARBA00022960"/>
    </source>
</evidence>
<organism evidence="10 11">
    <name type="scientific">Devosia crocina</name>
    <dbReference type="NCBI Taxonomy" id="429728"/>
    <lineage>
        <taxon>Bacteria</taxon>
        <taxon>Pseudomonadati</taxon>
        <taxon>Pseudomonadota</taxon>
        <taxon>Alphaproteobacteria</taxon>
        <taxon>Hyphomicrobiales</taxon>
        <taxon>Devosiaceae</taxon>
        <taxon>Devosia</taxon>
    </lineage>
</organism>
<feature type="active site" description="Nucleophile" evidence="7">
    <location>
        <position position="467"/>
    </location>
</feature>
<feature type="active site" description="Proton donor/acceptor" evidence="7">
    <location>
        <position position="448"/>
    </location>
</feature>
<dbReference type="EMBL" id="FPCK01000001">
    <property type="protein sequence ID" value="SFV26799.1"/>
    <property type="molecule type" value="Genomic_DNA"/>
</dbReference>
<evidence type="ECO:0000256" key="7">
    <source>
        <dbReference type="PROSITE-ProRule" id="PRU01373"/>
    </source>
</evidence>
<dbReference type="Gene3D" id="1.10.101.10">
    <property type="entry name" value="PGBD-like superfamily/PGBD"/>
    <property type="match status" value="1"/>
</dbReference>
<protein>
    <submittedName>
        <fullName evidence="10">Murein L,D-transpeptidase YcbB/YkuD</fullName>
    </submittedName>
</protein>
<evidence type="ECO:0000256" key="1">
    <source>
        <dbReference type="ARBA" id="ARBA00004752"/>
    </source>
</evidence>
<dbReference type="Gene3D" id="2.40.440.10">
    <property type="entry name" value="L,D-transpeptidase catalytic domain-like"/>
    <property type="match status" value="1"/>
</dbReference>
<dbReference type="Pfam" id="PF20142">
    <property type="entry name" value="Scaffold"/>
    <property type="match status" value="1"/>
</dbReference>
<dbReference type="GO" id="GO:0009252">
    <property type="term" value="P:peptidoglycan biosynthetic process"/>
    <property type="evidence" value="ECO:0007669"/>
    <property type="project" value="UniProtKB-UniPathway"/>
</dbReference>
<dbReference type="PROSITE" id="PS52029">
    <property type="entry name" value="LD_TPASE"/>
    <property type="match status" value="1"/>
</dbReference>
<dbReference type="SUPFAM" id="SSF47090">
    <property type="entry name" value="PGBD-like"/>
    <property type="match status" value="1"/>
</dbReference>
<evidence type="ECO:0000256" key="8">
    <source>
        <dbReference type="SAM" id="SignalP"/>
    </source>
</evidence>
<feature type="chain" id="PRO_5011516677" evidence="8">
    <location>
        <begin position="24"/>
        <end position="566"/>
    </location>
</feature>
<evidence type="ECO:0000256" key="5">
    <source>
        <dbReference type="ARBA" id="ARBA00022984"/>
    </source>
</evidence>
<dbReference type="InterPro" id="IPR002477">
    <property type="entry name" value="Peptidoglycan-bd-like"/>
</dbReference>
<keyword evidence="8" id="KW-0732">Signal</keyword>
<dbReference type="Proteomes" id="UP000199074">
    <property type="component" value="Unassembled WGS sequence"/>
</dbReference>
<dbReference type="RefSeq" id="WP_175528405.1">
    <property type="nucleotide sequence ID" value="NZ_FPCK01000001.1"/>
</dbReference>
<evidence type="ECO:0000313" key="10">
    <source>
        <dbReference type="EMBL" id="SFV26799.1"/>
    </source>
</evidence>
<keyword evidence="11" id="KW-1185">Reference proteome</keyword>
<gene>
    <name evidence="10" type="ORF">SAMN05216456_0115</name>
</gene>
<name>A0A1I7MWL3_9HYPH</name>
<dbReference type="GO" id="GO:0016740">
    <property type="term" value="F:transferase activity"/>
    <property type="evidence" value="ECO:0007669"/>
    <property type="project" value="UniProtKB-KW"/>
</dbReference>
<dbReference type="InterPro" id="IPR052905">
    <property type="entry name" value="LD-transpeptidase_YkuD-like"/>
</dbReference>
<dbReference type="GO" id="GO:0008360">
    <property type="term" value="P:regulation of cell shape"/>
    <property type="evidence" value="ECO:0007669"/>
    <property type="project" value="UniProtKB-UniRule"/>
</dbReference>
<dbReference type="PANTHER" id="PTHR41533">
    <property type="entry name" value="L,D-TRANSPEPTIDASE HI_1667-RELATED"/>
    <property type="match status" value="1"/>
</dbReference>
<proteinExistence type="inferred from homology"/>
<evidence type="ECO:0000256" key="3">
    <source>
        <dbReference type="ARBA" id="ARBA00022679"/>
    </source>
</evidence>
<keyword evidence="5 7" id="KW-0573">Peptidoglycan synthesis</keyword>
<dbReference type="InterPro" id="IPR045380">
    <property type="entry name" value="LD_TPept_scaffold_dom"/>
</dbReference>
<dbReference type="STRING" id="429728.SAMN05216456_0115"/>
<dbReference type="GO" id="GO:0071555">
    <property type="term" value="P:cell wall organization"/>
    <property type="evidence" value="ECO:0007669"/>
    <property type="project" value="UniProtKB-UniRule"/>
</dbReference>
<keyword evidence="6 7" id="KW-0961">Cell wall biogenesis/degradation</keyword>
<feature type="signal peptide" evidence="8">
    <location>
        <begin position="1"/>
        <end position="23"/>
    </location>
</feature>
<dbReference type="SUPFAM" id="SSF141523">
    <property type="entry name" value="L,D-transpeptidase catalytic domain-like"/>
    <property type="match status" value="1"/>
</dbReference>
<keyword evidence="4 7" id="KW-0133">Cell shape</keyword>
<evidence type="ECO:0000256" key="6">
    <source>
        <dbReference type="ARBA" id="ARBA00023316"/>
    </source>
</evidence>
<evidence type="ECO:0000313" key="11">
    <source>
        <dbReference type="Proteomes" id="UP000199074"/>
    </source>
</evidence>
<evidence type="ECO:0000256" key="2">
    <source>
        <dbReference type="ARBA" id="ARBA00005992"/>
    </source>
</evidence>
<dbReference type="Pfam" id="PF01471">
    <property type="entry name" value="PG_binding_1"/>
    <property type="match status" value="1"/>
</dbReference>
<dbReference type="UniPathway" id="UPA00219"/>
<keyword evidence="3" id="KW-0808">Transferase</keyword>
<feature type="domain" description="L,D-TPase catalytic" evidence="9">
    <location>
        <begin position="317"/>
        <end position="490"/>
    </location>
</feature>
<reference evidence="10 11" key="1">
    <citation type="submission" date="2016-10" db="EMBL/GenBank/DDBJ databases">
        <authorList>
            <person name="de Groot N.N."/>
        </authorList>
    </citation>
    <scope>NUCLEOTIDE SEQUENCE [LARGE SCALE GENOMIC DNA]</scope>
    <source>
        <strain evidence="10 11">IPL20</strain>
    </source>
</reference>
<dbReference type="InterPro" id="IPR005490">
    <property type="entry name" value="LD_TPept_cat_dom"/>
</dbReference>
<dbReference type="GO" id="GO:0004180">
    <property type="term" value="F:carboxypeptidase activity"/>
    <property type="evidence" value="ECO:0007669"/>
    <property type="project" value="UniProtKB-ARBA"/>
</dbReference>